<feature type="domain" description="EAL" evidence="1">
    <location>
        <begin position="1"/>
        <end position="157"/>
    </location>
</feature>
<dbReference type="PANTHER" id="PTHR33121:SF70">
    <property type="entry name" value="SIGNALING PROTEIN YKOW"/>
    <property type="match status" value="1"/>
</dbReference>
<accession>A0A657PKR5</accession>
<dbReference type="InterPro" id="IPR001633">
    <property type="entry name" value="EAL_dom"/>
</dbReference>
<keyword evidence="3" id="KW-1185">Reference proteome</keyword>
<sequence>PLQFRYRSSVDRWLAAFDGLGKGSGTAIEITEGLLMERDPVVLEQLLRLRDAGVEIALDDFGTGYSSLAYLKDLDIDYIKIDRSFVSHLRRDSQEAVLCEAMIVMAHKLGIRVIAEGIERAEQRDILRAMGCDYGQGYLFSQALNALEFERMLGAGEREESDRQRA</sequence>
<dbReference type="InterPro" id="IPR050706">
    <property type="entry name" value="Cyclic-di-GMP_PDE-like"/>
</dbReference>
<evidence type="ECO:0000259" key="1">
    <source>
        <dbReference type="PROSITE" id="PS50883"/>
    </source>
</evidence>
<protein>
    <submittedName>
        <fullName evidence="2">Diguanylate cyclase</fullName>
    </submittedName>
</protein>
<comment type="caution">
    <text evidence="2">The sequence shown here is derived from an EMBL/GenBank/DDBJ whole genome shotgun (WGS) entry which is preliminary data.</text>
</comment>
<dbReference type="PROSITE" id="PS50883">
    <property type="entry name" value="EAL"/>
    <property type="match status" value="1"/>
</dbReference>
<dbReference type="SUPFAM" id="SSF141868">
    <property type="entry name" value="EAL domain-like"/>
    <property type="match status" value="1"/>
</dbReference>
<dbReference type="AlphaFoldDB" id="A0A657PKR5"/>
<reference evidence="2" key="1">
    <citation type="submission" date="2017-02" db="EMBL/GenBank/DDBJ databases">
        <title>Novel co-symbiosis in the unique lucinid bivalve Phacoides pectinatus.</title>
        <authorList>
            <person name="Lim S.J."/>
            <person name="Davis B.G."/>
            <person name="Gill D.E."/>
            <person name="Engel A.S."/>
            <person name="Anderson L.C."/>
            <person name="Campbell B.J."/>
        </authorList>
    </citation>
    <scope>NUCLEOTIDE SEQUENCE [LARGE SCALE GENOMIC DNA]</scope>
    <source>
        <strain evidence="2">LUC13016_P6</strain>
    </source>
</reference>
<dbReference type="InterPro" id="IPR035919">
    <property type="entry name" value="EAL_sf"/>
</dbReference>
<dbReference type="Gene3D" id="3.20.20.450">
    <property type="entry name" value="EAL domain"/>
    <property type="match status" value="1"/>
</dbReference>
<dbReference type="PANTHER" id="PTHR33121">
    <property type="entry name" value="CYCLIC DI-GMP PHOSPHODIESTERASE PDEF"/>
    <property type="match status" value="1"/>
</dbReference>
<organism evidence="2 3">
    <name type="scientific">Candidatus Sedimenticola endophacoides</name>
    <dbReference type="NCBI Taxonomy" id="2548426"/>
    <lineage>
        <taxon>Bacteria</taxon>
        <taxon>Pseudomonadati</taxon>
        <taxon>Pseudomonadota</taxon>
        <taxon>Gammaproteobacteria</taxon>
        <taxon>Chromatiales</taxon>
        <taxon>Sedimenticolaceae</taxon>
        <taxon>Sedimenticola</taxon>
    </lineage>
</organism>
<dbReference type="CDD" id="cd01948">
    <property type="entry name" value="EAL"/>
    <property type="match status" value="1"/>
</dbReference>
<dbReference type="Proteomes" id="UP000243361">
    <property type="component" value="Unassembled WGS sequence"/>
</dbReference>
<gene>
    <name evidence="2" type="ORF">B0D84_06105</name>
</gene>
<evidence type="ECO:0000313" key="3">
    <source>
        <dbReference type="Proteomes" id="UP000243361"/>
    </source>
</evidence>
<dbReference type="GO" id="GO:0071111">
    <property type="term" value="F:cyclic-guanylate-specific phosphodiesterase activity"/>
    <property type="evidence" value="ECO:0007669"/>
    <property type="project" value="InterPro"/>
</dbReference>
<dbReference type="EMBL" id="MUIE01000415">
    <property type="protein sequence ID" value="OQX32493.1"/>
    <property type="molecule type" value="Genomic_DNA"/>
</dbReference>
<proteinExistence type="predicted"/>
<dbReference type="SMART" id="SM00052">
    <property type="entry name" value="EAL"/>
    <property type="match status" value="1"/>
</dbReference>
<dbReference type="Pfam" id="PF00563">
    <property type="entry name" value="EAL"/>
    <property type="match status" value="1"/>
</dbReference>
<feature type="non-terminal residue" evidence="2">
    <location>
        <position position="1"/>
    </location>
</feature>
<evidence type="ECO:0000313" key="2">
    <source>
        <dbReference type="EMBL" id="OQX32493.1"/>
    </source>
</evidence>
<name>A0A657PKR5_9GAMM</name>